<feature type="domain" description="Halobacterial output" evidence="2">
    <location>
        <begin position="33"/>
        <end position="105"/>
    </location>
</feature>
<dbReference type="AlphaFoldDB" id="A0A2Z2HTK6"/>
<keyword evidence="4" id="KW-1185">Reference proteome</keyword>
<evidence type="ECO:0000313" key="3">
    <source>
        <dbReference type="EMBL" id="ARS90561.1"/>
    </source>
</evidence>
<reference evidence="4" key="1">
    <citation type="submission" date="2017-02" db="EMBL/GenBank/DDBJ databases">
        <title>Natronthermophilus aegyptiacus gen. nov.,sp. nov., an aerobic, extremely halophilic alkalithermophilic archaeon isolated from the athalassohaline Wadi An Natrun, Egypt.</title>
        <authorList>
            <person name="Zhao B."/>
        </authorList>
    </citation>
    <scope>NUCLEOTIDE SEQUENCE [LARGE SCALE GENOMIC DNA]</scope>
    <source>
        <strain evidence="4">JW/NM-HA 15</strain>
    </source>
</reference>
<feature type="compositionally biased region" description="Polar residues" evidence="1">
    <location>
        <begin position="114"/>
        <end position="124"/>
    </location>
</feature>
<dbReference type="Proteomes" id="UP000250088">
    <property type="component" value="Chromosome"/>
</dbReference>
<dbReference type="EMBL" id="CP019893">
    <property type="protein sequence ID" value="ARS90561.1"/>
    <property type="molecule type" value="Genomic_DNA"/>
</dbReference>
<gene>
    <name evidence="3" type="ORF">B1756_13060</name>
</gene>
<protein>
    <recommendedName>
        <fullName evidence="2">Halobacterial output domain-containing protein</fullName>
    </recommendedName>
</protein>
<sequence length="152" mass="16515">MRPLNSDSNASSDIFEHDPASNTYYTTLEWTTHDPSVAVVELIARLLDADPTDLEPLAWSIDPSALDAILQGQQEGPSTTPCTVDFSYLGHRITVSSDGRVEVEPPDDVEVGNRPTNSSETNSADLDREEPAASEESTVTDENGDEDLPRPD</sequence>
<evidence type="ECO:0000313" key="4">
    <source>
        <dbReference type="Proteomes" id="UP000250088"/>
    </source>
</evidence>
<dbReference type="Pfam" id="PF18545">
    <property type="entry name" value="HalOD1"/>
    <property type="match status" value="1"/>
</dbReference>
<evidence type="ECO:0000259" key="2">
    <source>
        <dbReference type="Pfam" id="PF18545"/>
    </source>
</evidence>
<proteinExistence type="predicted"/>
<accession>A0A2Z2HTK6</accession>
<organism evidence="3 4">
    <name type="scientific">Natrarchaeobaculum aegyptiacum</name>
    <dbReference type="NCBI Taxonomy" id="745377"/>
    <lineage>
        <taxon>Archaea</taxon>
        <taxon>Methanobacteriati</taxon>
        <taxon>Methanobacteriota</taxon>
        <taxon>Stenosarchaea group</taxon>
        <taxon>Halobacteria</taxon>
        <taxon>Halobacteriales</taxon>
        <taxon>Natrialbaceae</taxon>
        <taxon>Natrarchaeobaculum</taxon>
    </lineage>
</organism>
<feature type="region of interest" description="Disordered" evidence="1">
    <location>
        <begin position="95"/>
        <end position="152"/>
    </location>
</feature>
<dbReference type="KEGG" id="naj:B1756_13060"/>
<name>A0A2Z2HTK6_9EURY</name>
<evidence type="ECO:0000256" key="1">
    <source>
        <dbReference type="SAM" id="MobiDB-lite"/>
    </source>
</evidence>
<dbReference type="InterPro" id="IPR040624">
    <property type="entry name" value="HalOD1"/>
</dbReference>